<evidence type="ECO:0000259" key="2">
    <source>
        <dbReference type="Pfam" id="PF01841"/>
    </source>
</evidence>
<feature type="signal peptide" evidence="1">
    <location>
        <begin position="1"/>
        <end position="23"/>
    </location>
</feature>
<feature type="chain" id="PRO_5045238078" evidence="1">
    <location>
        <begin position="24"/>
        <end position="400"/>
    </location>
</feature>
<sequence length="400" mass="44089">MRIAPLCLSLLSLLSLLPLTAQQTPQDVVSAVKEIQALWPKKAFPEAARRLQEVVQSPGFRGLSPLAQANIHYDLACAYARLGRRSEALAFLGVAAGEGFRDGAHMKVDEDLADLRKESGFLALATLLESRSHAALLRQHSAYGTGPAPTIAFQFQAKDAPELARFRETYHLEKVAGQGDEVSRVLNLLHWVHAQVRHDGNAENPSPRNAEHLIDVCRKEGRALNCRMMATILSEACLSLGIPARHVTCLPLDTQDPDCHVITAAWVEPLHKWIYLDPTFNATWTDPEGHLLSVPEVRARLVAGAPLLLSKDANWNGKPKDPGEYFDYMAKNLVKLQCPSVSAYGYESWNEPATYIELDPLTIPDSKGYHVTVTHDPDWFWSKPAAPVRLVEPGSASAAH</sequence>
<name>A0ABQ5Q7N4_9BACT</name>
<dbReference type="EMBL" id="BSDD01000004">
    <property type="protein sequence ID" value="GLH70795.1"/>
    <property type="molecule type" value="Genomic_DNA"/>
</dbReference>
<feature type="domain" description="Transglutaminase-like" evidence="2">
    <location>
        <begin position="174"/>
        <end position="278"/>
    </location>
</feature>
<evidence type="ECO:0000256" key="1">
    <source>
        <dbReference type="SAM" id="SignalP"/>
    </source>
</evidence>
<proteinExistence type="predicted"/>
<dbReference type="RefSeq" id="WP_285726373.1">
    <property type="nucleotide sequence ID" value="NZ_BSDD01000004.1"/>
</dbReference>
<keyword evidence="1" id="KW-0732">Signal</keyword>
<dbReference type="Gene3D" id="3.10.620.30">
    <property type="match status" value="1"/>
</dbReference>
<organism evidence="3 4">
    <name type="scientific">Geothrix rubra</name>
    <dbReference type="NCBI Taxonomy" id="2927977"/>
    <lineage>
        <taxon>Bacteria</taxon>
        <taxon>Pseudomonadati</taxon>
        <taxon>Acidobacteriota</taxon>
        <taxon>Holophagae</taxon>
        <taxon>Holophagales</taxon>
        <taxon>Holophagaceae</taxon>
        <taxon>Geothrix</taxon>
    </lineage>
</organism>
<evidence type="ECO:0000313" key="4">
    <source>
        <dbReference type="Proteomes" id="UP001165089"/>
    </source>
</evidence>
<gene>
    <name evidence="3" type="ORF">GETHPA_23280</name>
</gene>
<dbReference type="InterPro" id="IPR038765">
    <property type="entry name" value="Papain-like_cys_pep_sf"/>
</dbReference>
<evidence type="ECO:0000313" key="3">
    <source>
        <dbReference type="EMBL" id="GLH70795.1"/>
    </source>
</evidence>
<dbReference type="SUPFAM" id="SSF54001">
    <property type="entry name" value="Cysteine proteinases"/>
    <property type="match status" value="1"/>
</dbReference>
<reference evidence="3 4" key="1">
    <citation type="journal article" date="2023" name="Antonie Van Leeuwenhoek">
        <title>Mesoterricola silvestris gen. nov., sp. nov., Mesoterricola sediminis sp. nov., Geothrix oryzae sp. nov., Geothrix edaphica sp. nov., Geothrix rubra sp. nov., and Geothrix limicola sp. nov., six novel members of Acidobacteriota isolated from soils.</title>
        <authorList>
            <person name="Itoh H."/>
            <person name="Sugisawa Y."/>
            <person name="Mise K."/>
            <person name="Xu Z."/>
            <person name="Kuniyasu M."/>
            <person name="Ushijima N."/>
            <person name="Kawano K."/>
            <person name="Kobayashi E."/>
            <person name="Shiratori Y."/>
            <person name="Masuda Y."/>
            <person name="Senoo K."/>
        </authorList>
    </citation>
    <scope>NUCLEOTIDE SEQUENCE [LARGE SCALE GENOMIC DNA]</scope>
    <source>
        <strain evidence="3 4">Red803</strain>
    </source>
</reference>
<dbReference type="Pfam" id="PF01841">
    <property type="entry name" value="Transglut_core"/>
    <property type="match status" value="1"/>
</dbReference>
<keyword evidence="4" id="KW-1185">Reference proteome</keyword>
<protein>
    <submittedName>
        <fullName evidence="3">Transglutaminase</fullName>
    </submittedName>
</protein>
<dbReference type="Proteomes" id="UP001165089">
    <property type="component" value="Unassembled WGS sequence"/>
</dbReference>
<dbReference type="InterPro" id="IPR002931">
    <property type="entry name" value="Transglutaminase-like"/>
</dbReference>
<dbReference type="NCBIfam" id="NF047558">
    <property type="entry name" value="TPR_END_plus"/>
    <property type="match status" value="1"/>
</dbReference>
<comment type="caution">
    <text evidence="3">The sequence shown here is derived from an EMBL/GenBank/DDBJ whole genome shotgun (WGS) entry which is preliminary data.</text>
</comment>
<accession>A0ABQ5Q7N4</accession>